<proteinExistence type="predicted"/>
<dbReference type="Proteomes" id="UP000316621">
    <property type="component" value="Chromosome 3"/>
</dbReference>
<gene>
    <name evidence="3" type="ORF">C5167_014305</name>
</gene>
<feature type="region of interest" description="Disordered" evidence="1">
    <location>
        <begin position="870"/>
        <end position="895"/>
    </location>
</feature>
<dbReference type="InterPro" id="IPR036420">
    <property type="entry name" value="BRCT_dom_sf"/>
</dbReference>
<accession>A0A4Y7J678</accession>
<dbReference type="InterPro" id="IPR024593">
    <property type="entry name" value="DUF3444"/>
</dbReference>
<reference evidence="3 4" key="1">
    <citation type="journal article" date="2018" name="Science">
        <title>The opium poppy genome and morphinan production.</title>
        <authorList>
            <person name="Guo L."/>
            <person name="Winzer T."/>
            <person name="Yang X."/>
            <person name="Li Y."/>
            <person name="Ning Z."/>
            <person name="He Z."/>
            <person name="Teodor R."/>
            <person name="Lu Y."/>
            <person name="Bowser T.A."/>
            <person name="Graham I.A."/>
            <person name="Ye K."/>
        </authorList>
    </citation>
    <scope>NUCLEOTIDE SEQUENCE [LARGE SCALE GENOMIC DNA]</scope>
    <source>
        <strain evidence="4">cv. HN1</strain>
        <tissue evidence="3">Leaves</tissue>
    </source>
</reference>
<dbReference type="STRING" id="3469.A0A4Y7J678"/>
<evidence type="ECO:0000256" key="1">
    <source>
        <dbReference type="SAM" id="MobiDB-lite"/>
    </source>
</evidence>
<keyword evidence="4" id="KW-1185">Reference proteome</keyword>
<feature type="compositionally biased region" description="Basic and acidic residues" evidence="1">
    <location>
        <begin position="1334"/>
        <end position="1343"/>
    </location>
</feature>
<dbReference type="PROSITE" id="PS50172">
    <property type="entry name" value="BRCT"/>
    <property type="match status" value="1"/>
</dbReference>
<dbReference type="Gene3D" id="3.40.50.10190">
    <property type="entry name" value="BRCT domain"/>
    <property type="match status" value="2"/>
</dbReference>
<evidence type="ECO:0000313" key="3">
    <source>
        <dbReference type="EMBL" id="RZC55451.1"/>
    </source>
</evidence>
<evidence type="ECO:0000259" key="2">
    <source>
        <dbReference type="PROSITE" id="PS50172"/>
    </source>
</evidence>
<dbReference type="Pfam" id="PF11926">
    <property type="entry name" value="DUF3444"/>
    <property type="match status" value="2"/>
</dbReference>
<feature type="compositionally biased region" description="Basic and acidic residues" evidence="1">
    <location>
        <begin position="1310"/>
        <end position="1325"/>
    </location>
</feature>
<dbReference type="CDD" id="cd17744">
    <property type="entry name" value="BRCT_MDC1_rpt1"/>
    <property type="match status" value="1"/>
</dbReference>
<feature type="region of interest" description="Disordered" evidence="1">
    <location>
        <begin position="1297"/>
        <end position="1343"/>
    </location>
</feature>
<name>A0A4Y7J678_PAPSO</name>
<dbReference type="EMBL" id="CM010717">
    <property type="protein sequence ID" value="RZC55451.1"/>
    <property type="molecule type" value="Genomic_DNA"/>
</dbReference>
<feature type="compositionally biased region" description="Basic residues" evidence="1">
    <location>
        <begin position="1123"/>
        <end position="1137"/>
    </location>
</feature>
<evidence type="ECO:0000313" key="4">
    <source>
        <dbReference type="Proteomes" id="UP000316621"/>
    </source>
</evidence>
<dbReference type="SMART" id="SM00292">
    <property type="entry name" value="BRCT"/>
    <property type="match status" value="1"/>
</dbReference>
<dbReference type="Gramene" id="RZC55451">
    <property type="protein sequence ID" value="RZC55451"/>
    <property type="gene ID" value="C5167_014305"/>
</dbReference>
<dbReference type="SUPFAM" id="SSF52113">
    <property type="entry name" value="BRCT domain"/>
    <property type="match status" value="1"/>
</dbReference>
<dbReference type="InterPro" id="IPR001357">
    <property type="entry name" value="BRCT_dom"/>
</dbReference>
<dbReference type="Pfam" id="PF16770">
    <property type="entry name" value="RTT107_BRCT_5"/>
    <property type="match status" value="1"/>
</dbReference>
<feature type="non-terminal residue" evidence="3">
    <location>
        <position position="1"/>
    </location>
</feature>
<feature type="region of interest" description="Disordered" evidence="1">
    <location>
        <begin position="1118"/>
        <end position="1140"/>
    </location>
</feature>
<dbReference type="CDD" id="cd18432">
    <property type="entry name" value="BRCT_PAXIP1_rpt6_like"/>
    <property type="match status" value="1"/>
</dbReference>
<organism evidence="3 4">
    <name type="scientific">Papaver somniferum</name>
    <name type="common">Opium poppy</name>
    <dbReference type="NCBI Taxonomy" id="3469"/>
    <lineage>
        <taxon>Eukaryota</taxon>
        <taxon>Viridiplantae</taxon>
        <taxon>Streptophyta</taxon>
        <taxon>Embryophyta</taxon>
        <taxon>Tracheophyta</taxon>
        <taxon>Spermatophyta</taxon>
        <taxon>Magnoliopsida</taxon>
        <taxon>Ranunculales</taxon>
        <taxon>Papaveraceae</taxon>
        <taxon>Papaveroideae</taxon>
        <taxon>Papaver</taxon>
    </lineage>
</organism>
<feature type="domain" description="BRCT" evidence="2">
    <location>
        <begin position="1607"/>
        <end position="1671"/>
    </location>
</feature>
<sequence>DSGEKLRVRSDFASFGTGTVLLEDMEANQQKQQQQPEPVLPNGQNKFWTCCPICNIKYQFNREVMLRVLRCQGCLKPFIAYDMNAQAVPPPGGNSGSLSAKKDVVRQDDSLMCRETMQSSGDNAAMLSQPSIKASGDAGMFSQASIKASGDAAILSQASTKNFVTAAVLSQTSTKARGDAASSSQSSIKACGNAASISQPSTKACGSVAMLTQPFEEGPKRFFDFDVYRSEACFAPDQMWAMYDDINGIPRCYIRIKKVFSPGFKVLVVCLEFTSEDQFEIHWSKSGLPVACGTFKYKKIDTVEDIRAFSHRIICENGAVGGTYKVYPRRGETWAIFKNWNINWTSDSDSNRDYEYELVEILSDYTKESGLWVAYLDKIKGFVSLFKHNVMNCFHILSNELLRFSHRVPSFKTAGFECKEIPEGYFELDPATLYRKHVRISDPADMRGNVKIIDSMINCSIKSGAIKKPRSKKRKETEGRDLTDAGYLKGGNGLVNVCSEKPSEECTALSLGKTSGVADGSKSCEASNFLGDAMDMSPDGVDVAKQTSPQSSMDLCAVPEAEFYSFEDDKSQDNFQAGQTWALYSELDDLPKRYAQIDCIELCPDFRMEVKWLEAFTPPKGVIQLPDKKMPMSCGTFEANETGVFSDTAAFSHLLTGVSANKEDMYEIYPKKGEVWALYRNFKFDWKCSDLRKCKYDVVEVREVYDDRWVIVLVLEQVTGFKTLFQAKTEAGRDFIMAIPWIELFIFSHQIPAFRLTEARYGKPFANINQPYLVPNDSGGYSHVFVEELLGVVFQTCRCQKRYPSSVPLTFIIAIGSRSGGDLSKDDENAKEFGLPNDTVRYEDEEFESQFETQELEDADCHGFADSDGEGTDTTLVLEDNGDNDDGCRSDDTPTSFRKRKDLVLDSDASADKCASGSVKRSRMSVCVASLKGFSNEAARTVSKNLGDDEEMADTRNPTPVITQFIDDAKSDHGMCNRNIKGGRTVGANTVVKKLSFEDTSNLNNFSFKDNESTDGAQDTTLSIDFNHQLAGLSYLDSEEPGEWTQNNALDIVDKFLSVNDLKMSQEAVPEKASNENNFSVSRTKDTLELAKRINIRSPTRDVSIFDWRDIPEDEEAGISSFKSKKKDRSSSCKKKKEGLSLGKRMTGVARSDSSLLLDDPKGVSKGIETSELEINNSFEFGKQLDAVIQEKLPEVTGINNDAMDMYDVGFDTQMAAQAMQDLLCGHPAGHDSDNSHQLTEKTIVRSPRGDPQIKSCLKHDLVHKKHRSTDTDAAIRQDKKMKIAEAKSCKEITSRTISVKLRGKPRKPASGEKRKATNNLKREGAYSGTKSKKSADSRKTVVEQEVGTFTPIACRTRRSRTAKPLEGLNLSTNSERVKSQLPNIKEQSQQNNRDLGGFHEVSDCRRSRGSCSNVAVHLNRDCNLDDQPNVTTEEINFGFIPRRKRSKCRVRGSFNSEMKNDTGSMGKKFGETMAGKNLCESGLAGGTVNCSITVVNGNLVPKVLGKAKSSGDCGKVTEVFISSNENAEQCNTLDVASPVFTQYYCRKKSRKKSLRRPLLAEELTRLDSIEASPNPVVKDLRKRRDTASVRVLFSNHLDEDIIKHQQKISRRLGIYVASSSSEATHFVADQFARTRNMLEAIAHGKHVVTHLWLESCEQAGCLIDEKNYILRDPKKEKEIGFSMPVTLARARKSPLLQDKQVFITPNVKPSKQLVSDLAKAVHGQIVEEMGKFAKNNNKIPDDLLVFSCEEDHRICMPLVKKGAAIYSSEILLTGIIVQKLEYGRHRLFRDQ</sequence>
<protein>
    <recommendedName>
        <fullName evidence="2">BRCT domain-containing protein</fullName>
    </recommendedName>
</protein>
<dbReference type="Pfam" id="PF16589">
    <property type="entry name" value="BRCT_2"/>
    <property type="match status" value="1"/>
</dbReference>
<dbReference type="PANTHER" id="PTHR45089">
    <property type="entry name" value="DNAJ HEAT SHOCK AMINO-TERMINAL DOMAIN PROTEIN-RELATED"/>
    <property type="match status" value="1"/>
</dbReference>